<evidence type="ECO:0000313" key="2">
    <source>
        <dbReference type="Proteomes" id="UP000001822"/>
    </source>
</evidence>
<dbReference type="EMBL" id="CP000383">
    <property type="protein sequence ID" value="ABG61010.1"/>
    <property type="molecule type" value="Genomic_DNA"/>
</dbReference>
<name>A0A6N4SWT1_CYTH3</name>
<organism evidence="1 2">
    <name type="scientific">Cytophaga hutchinsonii (strain ATCC 33406 / DSM 1761 / CIP 103989 / NBRC 15051 / NCIMB 9469 / D465)</name>
    <dbReference type="NCBI Taxonomy" id="269798"/>
    <lineage>
        <taxon>Bacteria</taxon>
        <taxon>Pseudomonadati</taxon>
        <taxon>Bacteroidota</taxon>
        <taxon>Cytophagia</taxon>
        <taxon>Cytophagales</taxon>
        <taxon>Cytophagaceae</taxon>
        <taxon>Cytophaga</taxon>
    </lineage>
</organism>
<protein>
    <recommendedName>
        <fullName evidence="3">Resolvase HTH domain-containing protein</fullName>
    </recommendedName>
</protein>
<dbReference type="InterPro" id="IPR010982">
    <property type="entry name" value="Lambda_DNA-bd_dom_sf"/>
</dbReference>
<evidence type="ECO:0008006" key="3">
    <source>
        <dbReference type="Google" id="ProtNLM"/>
    </source>
</evidence>
<sequence>MRKVSQFCINMVHKGEIIKEAVNQSGISVTQVAKSLQVTRKTVYNIFDRVDVDNDTILKIGAIIHHDFSENFPKLVKNSTEDPQEKYNIRDMDQLKADVDYWKGKYITLLEEYNKLLKK</sequence>
<dbReference type="SUPFAM" id="SSF47413">
    <property type="entry name" value="lambda repressor-like DNA-binding domains"/>
    <property type="match status" value="1"/>
</dbReference>
<dbReference type="Gene3D" id="1.10.260.40">
    <property type="entry name" value="lambda repressor-like DNA-binding domains"/>
    <property type="match status" value="1"/>
</dbReference>
<dbReference type="InterPro" id="IPR001387">
    <property type="entry name" value="Cro/C1-type_HTH"/>
</dbReference>
<dbReference type="KEGG" id="chu:CHU_3778"/>
<reference evidence="1 2" key="1">
    <citation type="journal article" date="2007" name="Appl. Environ. Microbiol.">
        <title>Genome sequence of the cellulolytic gliding bacterium Cytophaga hutchinsonii.</title>
        <authorList>
            <person name="Xie G."/>
            <person name="Bruce D.C."/>
            <person name="Challacombe J.F."/>
            <person name="Chertkov O."/>
            <person name="Detter J.C."/>
            <person name="Gilna P."/>
            <person name="Han C.S."/>
            <person name="Lucas S."/>
            <person name="Misra M."/>
            <person name="Myers G.L."/>
            <person name="Richardson P."/>
            <person name="Tapia R."/>
            <person name="Thayer N."/>
            <person name="Thompson L.S."/>
            <person name="Brettin T.S."/>
            <person name="Henrissat B."/>
            <person name="Wilson D.B."/>
            <person name="McBride M.J."/>
        </authorList>
    </citation>
    <scope>NUCLEOTIDE SEQUENCE [LARGE SCALE GENOMIC DNA]</scope>
    <source>
        <strain evidence="2">ATCC 33406 / DSM 1761 / CIP 103989 / NBRC 15051 / NCIMB 9469 / D465</strain>
    </source>
</reference>
<gene>
    <name evidence="1" type="ordered locus">CHU_3778</name>
</gene>
<dbReference type="Proteomes" id="UP000001822">
    <property type="component" value="Chromosome"/>
</dbReference>
<dbReference type="CDD" id="cd00093">
    <property type="entry name" value="HTH_XRE"/>
    <property type="match status" value="1"/>
</dbReference>
<proteinExistence type="predicted"/>
<accession>A0A6N4SWT1</accession>
<dbReference type="GO" id="GO:0003677">
    <property type="term" value="F:DNA binding"/>
    <property type="evidence" value="ECO:0007669"/>
    <property type="project" value="InterPro"/>
</dbReference>
<dbReference type="AlphaFoldDB" id="A0A6N4SWT1"/>
<keyword evidence="2" id="KW-1185">Reference proteome</keyword>
<evidence type="ECO:0000313" key="1">
    <source>
        <dbReference type="EMBL" id="ABG61010.1"/>
    </source>
</evidence>